<feature type="transmembrane region" description="Helical" evidence="1">
    <location>
        <begin position="214"/>
        <end position="235"/>
    </location>
</feature>
<keyword evidence="1" id="KW-1133">Transmembrane helix</keyword>
<dbReference type="RefSeq" id="WP_353438038.1">
    <property type="nucleotide sequence ID" value="NZ_CP099959.1"/>
</dbReference>
<dbReference type="Pfam" id="PF14023">
    <property type="entry name" value="Bestrophin-like"/>
    <property type="match status" value="1"/>
</dbReference>
<gene>
    <name evidence="2" type="ORF">NKE59_05865</name>
</gene>
<feature type="transmembrane region" description="Helical" evidence="1">
    <location>
        <begin position="190"/>
        <end position="208"/>
    </location>
</feature>
<dbReference type="InterPro" id="IPR025333">
    <property type="entry name" value="DUF4239"/>
</dbReference>
<name>A0AAU8A0C7_9BURK</name>
<dbReference type="AlphaFoldDB" id="A0AAU8A0C7"/>
<organism evidence="2">
    <name type="scientific">Polynucleobacter sp. UK-FUSCHL-C3</name>
    <dbReference type="NCBI Taxonomy" id="2955208"/>
    <lineage>
        <taxon>Bacteria</taxon>
        <taxon>Pseudomonadati</taxon>
        <taxon>Pseudomonadota</taxon>
        <taxon>Betaproteobacteria</taxon>
        <taxon>Burkholderiales</taxon>
        <taxon>Burkholderiaceae</taxon>
        <taxon>Polynucleobacter</taxon>
    </lineage>
</organism>
<keyword evidence="1" id="KW-0812">Transmembrane</keyword>
<feature type="transmembrane region" description="Helical" evidence="1">
    <location>
        <begin position="12"/>
        <end position="31"/>
    </location>
</feature>
<dbReference type="EMBL" id="CP099959">
    <property type="protein sequence ID" value="XCC57029.1"/>
    <property type="molecule type" value="Genomic_DNA"/>
</dbReference>
<proteinExistence type="predicted"/>
<feature type="transmembrane region" description="Helical" evidence="1">
    <location>
        <begin position="51"/>
        <end position="70"/>
    </location>
</feature>
<sequence length="254" mass="27926">MPFISTNNEIALILLIIFVFTIIAVIITRIFLSQKTRPLMLQYEGVVAPYFGLPAVLFSLSAALMATSIWENYNIAAKAIKAESQGLIEIISLASTIPELKNSNLANTTRTYAKSILDEEWQTLSSASNDSPKTIEKFIAMRSDFFKAANQLNNNAESKILIHAFQTVDNARGTRLAYVSFDVHPLRMTGILLLAILVQITVAFVHVAKPKALIVAISIATATVLIPICVIALTFSSPYHGIISISNEPYLQIR</sequence>
<protein>
    <submittedName>
        <fullName evidence="2">DUF4239 domain-containing protein</fullName>
    </submittedName>
</protein>
<evidence type="ECO:0000313" key="2">
    <source>
        <dbReference type="EMBL" id="XCC57029.1"/>
    </source>
</evidence>
<keyword evidence="1" id="KW-0472">Membrane</keyword>
<reference evidence="2" key="1">
    <citation type="submission" date="2022-06" db="EMBL/GenBank/DDBJ databases">
        <title>New Polynucleobacter species.</title>
        <authorList>
            <person name="Hahn M.W."/>
        </authorList>
    </citation>
    <scope>NUCLEOTIDE SEQUENCE</scope>
    <source>
        <strain evidence="2">UK-FUSCHL-C3</strain>
    </source>
</reference>
<accession>A0AAU8A0C7</accession>
<evidence type="ECO:0000256" key="1">
    <source>
        <dbReference type="SAM" id="Phobius"/>
    </source>
</evidence>